<dbReference type="EMBL" id="NQIK02000005">
    <property type="protein sequence ID" value="KAF7570713.1"/>
    <property type="molecule type" value="Genomic_DNA"/>
</dbReference>
<sequence length="54" mass="6573">MTPIEYNYKIYNKELLAIVRAFEEWRLELAGVADTVEAKFLEEFDFKVKYRPRK</sequence>
<name>A0A834VPK9_9PLEO</name>
<protein>
    <submittedName>
        <fullName evidence="1">Uncharacterized protein</fullName>
    </submittedName>
</protein>
<evidence type="ECO:0000313" key="1">
    <source>
        <dbReference type="EMBL" id="KAF7570713.1"/>
    </source>
</evidence>
<dbReference type="Proteomes" id="UP000245464">
    <property type="component" value="Chromosome 5"/>
</dbReference>
<gene>
    <name evidence="1" type="ORF">PtrM4_107150</name>
</gene>
<evidence type="ECO:0000313" key="2">
    <source>
        <dbReference type="Proteomes" id="UP000245464"/>
    </source>
</evidence>
<proteinExistence type="predicted"/>
<dbReference type="GeneID" id="90956725"/>
<accession>A0A834VPK9</accession>
<reference evidence="1 2" key="1">
    <citation type="journal article" date="2018" name="BMC Genomics">
        <title>Comparative genomics of the wheat fungal pathogen Pyrenophora tritici-repentis reveals chromosomal variations and genome plasticity.</title>
        <authorList>
            <person name="Moolhuijzen P."/>
            <person name="See P.T."/>
            <person name="Hane J.K."/>
            <person name="Shi G."/>
            <person name="Liu Z."/>
            <person name="Oliver R.P."/>
            <person name="Moffat C.S."/>
        </authorList>
    </citation>
    <scope>NUCLEOTIDE SEQUENCE [LARGE SCALE GENOMIC DNA]</scope>
    <source>
        <strain evidence="1">M4</strain>
    </source>
</reference>
<dbReference type="AlphaFoldDB" id="A0A834VPK9"/>
<comment type="caution">
    <text evidence="1">The sequence shown here is derived from an EMBL/GenBank/DDBJ whole genome shotgun (WGS) entry which is preliminary data.</text>
</comment>
<dbReference type="RefSeq" id="XP_065962190.1">
    <property type="nucleotide sequence ID" value="XM_066107741.1"/>
</dbReference>
<dbReference type="KEGG" id="ptrr:90956725"/>
<organism evidence="1 2">
    <name type="scientific">Pyrenophora tritici-repentis</name>
    <dbReference type="NCBI Taxonomy" id="45151"/>
    <lineage>
        <taxon>Eukaryota</taxon>
        <taxon>Fungi</taxon>
        <taxon>Dikarya</taxon>
        <taxon>Ascomycota</taxon>
        <taxon>Pezizomycotina</taxon>
        <taxon>Dothideomycetes</taxon>
        <taxon>Pleosporomycetidae</taxon>
        <taxon>Pleosporales</taxon>
        <taxon>Pleosporineae</taxon>
        <taxon>Pleosporaceae</taxon>
        <taxon>Pyrenophora</taxon>
    </lineage>
</organism>